<dbReference type="InterPro" id="IPR003660">
    <property type="entry name" value="HAMP_dom"/>
</dbReference>
<dbReference type="CDD" id="cd00082">
    <property type="entry name" value="HisKA"/>
    <property type="match status" value="1"/>
</dbReference>
<comment type="caution">
    <text evidence="14">The sequence shown here is derived from an EMBL/GenBank/DDBJ whole genome shotgun (WGS) entry which is preliminary data.</text>
</comment>
<comment type="catalytic activity">
    <reaction evidence="1">
        <text>ATP + protein L-histidine = ADP + protein N-phospho-L-histidine.</text>
        <dbReference type="EC" id="2.7.13.3"/>
    </reaction>
</comment>
<evidence type="ECO:0000256" key="11">
    <source>
        <dbReference type="SAM" id="Phobius"/>
    </source>
</evidence>
<accession>A0A2T5V1J0</accession>
<name>A0A2T5V1J0_9HYPH</name>
<dbReference type="InterPro" id="IPR003661">
    <property type="entry name" value="HisK_dim/P_dom"/>
</dbReference>
<keyword evidence="7 14" id="KW-0418">Kinase</keyword>
<evidence type="ECO:0000256" key="9">
    <source>
        <dbReference type="ARBA" id="ARBA00023012"/>
    </source>
</evidence>
<reference evidence="14 15" key="1">
    <citation type="submission" date="2018-04" db="EMBL/GenBank/DDBJ databases">
        <title>Genomic Encyclopedia of Archaeal and Bacterial Type Strains, Phase II (KMG-II): from individual species to whole genera.</title>
        <authorList>
            <person name="Goeker M."/>
        </authorList>
    </citation>
    <scope>NUCLEOTIDE SEQUENCE [LARGE SCALE GENOMIC DNA]</scope>
    <source>
        <strain evidence="14 15">DSM 23382</strain>
    </source>
</reference>
<dbReference type="Proteomes" id="UP000244081">
    <property type="component" value="Unassembled WGS sequence"/>
</dbReference>
<dbReference type="Gene3D" id="6.10.340.10">
    <property type="match status" value="1"/>
</dbReference>
<evidence type="ECO:0000256" key="5">
    <source>
        <dbReference type="ARBA" id="ARBA00022679"/>
    </source>
</evidence>
<keyword evidence="6 11" id="KW-0812">Transmembrane</keyword>
<evidence type="ECO:0000256" key="6">
    <source>
        <dbReference type="ARBA" id="ARBA00022692"/>
    </source>
</evidence>
<dbReference type="EC" id="2.7.13.3" evidence="3"/>
<feature type="domain" description="Histidine kinase" evidence="12">
    <location>
        <begin position="245"/>
        <end position="466"/>
    </location>
</feature>
<evidence type="ECO:0000259" key="12">
    <source>
        <dbReference type="PROSITE" id="PS50109"/>
    </source>
</evidence>
<organism evidence="14 15">
    <name type="scientific">Breoghania corrubedonensis</name>
    <dbReference type="NCBI Taxonomy" id="665038"/>
    <lineage>
        <taxon>Bacteria</taxon>
        <taxon>Pseudomonadati</taxon>
        <taxon>Pseudomonadota</taxon>
        <taxon>Alphaproteobacteria</taxon>
        <taxon>Hyphomicrobiales</taxon>
        <taxon>Stappiaceae</taxon>
        <taxon>Breoghania</taxon>
    </lineage>
</organism>
<dbReference type="GO" id="GO:0000155">
    <property type="term" value="F:phosphorelay sensor kinase activity"/>
    <property type="evidence" value="ECO:0007669"/>
    <property type="project" value="InterPro"/>
</dbReference>
<evidence type="ECO:0000256" key="2">
    <source>
        <dbReference type="ARBA" id="ARBA00004370"/>
    </source>
</evidence>
<keyword evidence="15" id="KW-1185">Reference proteome</keyword>
<dbReference type="CDD" id="cd06225">
    <property type="entry name" value="HAMP"/>
    <property type="match status" value="1"/>
</dbReference>
<dbReference type="GO" id="GO:0005886">
    <property type="term" value="C:plasma membrane"/>
    <property type="evidence" value="ECO:0007669"/>
    <property type="project" value="TreeGrafter"/>
</dbReference>
<dbReference type="PROSITE" id="PS50885">
    <property type="entry name" value="HAMP"/>
    <property type="match status" value="1"/>
</dbReference>
<dbReference type="InterPro" id="IPR036890">
    <property type="entry name" value="HATPase_C_sf"/>
</dbReference>
<dbReference type="InterPro" id="IPR050428">
    <property type="entry name" value="TCS_sensor_his_kinase"/>
</dbReference>
<evidence type="ECO:0000256" key="3">
    <source>
        <dbReference type="ARBA" id="ARBA00012438"/>
    </source>
</evidence>
<dbReference type="PANTHER" id="PTHR45436">
    <property type="entry name" value="SENSOR HISTIDINE KINASE YKOH"/>
    <property type="match status" value="1"/>
</dbReference>
<dbReference type="InterPro" id="IPR004358">
    <property type="entry name" value="Sig_transdc_His_kin-like_C"/>
</dbReference>
<proteinExistence type="predicted"/>
<evidence type="ECO:0000256" key="8">
    <source>
        <dbReference type="ARBA" id="ARBA00022989"/>
    </source>
</evidence>
<keyword evidence="10 11" id="KW-0472">Membrane</keyword>
<dbReference type="EMBL" id="QAYG01000010">
    <property type="protein sequence ID" value="PTW57629.1"/>
    <property type="molecule type" value="Genomic_DNA"/>
</dbReference>
<dbReference type="InterPro" id="IPR005467">
    <property type="entry name" value="His_kinase_dom"/>
</dbReference>
<protein>
    <recommendedName>
        <fullName evidence="3">histidine kinase</fullName>
        <ecNumber evidence="3">2.7.13.3</ecNumber>
    </recommendedName>
</protein>
<dbReference type="SUPFAM" id="SSF55874">
    <property type="entry name" value="ATPase domain of HSP90 chaperone/DNA topoisomerase II/histidine kinase"/>
    <property type="match status" value="1"/>
</dbReference>
<sequence>MTTLGKLVRTTAFKLSVVYLAAFAIFSVLLVVYIGHTTQQMMREQLNETIEAEVKGLGEQFAQGGIRRLIDVVERRGRQPGASLYLVTDYSGDFIAGNIAKLKGAMPRDPEVPIQIVHYLRNATDAQPQEAAVRVFVLPNGFHILIGRDMSEGRRFREVIGSALRITIAVVGVLAVLSWLFVGRRVLRRIDAVSDTGRRIMEGDLSRRLHVTGSGDEIDRLAENVNAMLERIELLMQGLKDVSDNIAHDLKTPLTRLRNRVEAALRQEPSVEGYREALDATIEESDQLIRIFNALLKIARVEAGSPDEGRERVDACEIAREVAELYEPVAEDEGVMFTADICEAAPVEGSRELIAQALANLVDNALKYGTLAARDDDAGPLHITLSVACAGGEVVMTIADNGPGIPQEDHERVLRRFVRLEESRTAPGSGLGLSLVQAVAHLHRGKLELADNDPGLIARLRLPTAG</sequence>
<feature type="transmembrane region" description="Helical" evidence="11">
    <location>
        <begin position="12"/>
        <end position="34"/>
    </location>
</feature>
<evidence type="ECO:0000256" key="4">
    <source>
        <dbReference type="ARBA" id="ARBA00022553"/>
    </source>
</evidence>
<evidence type="ECO:0000313" key="14">
    <source>
        <dbReference type="EMBL" id="PTW57629.1"/>
    </source>
</evidence>
<dbReference type="PROSITE" id="PS50109">
    <property type="entry name" value="HIS_KIN"/>
    <property type="match status" value="1"/>
</dbReference>
<dbReference type="Gene3D" id="1.10.287.130">
    <property type="match status" value="1"/>
</dbReference>
<dbReference type="SMART" id="SM00388">
    <property type="entry name" value="HisKA"/>
    <property type="match status" value="1"/>
</dbReference>
<keyword evidence="4" id="KW-0597">Phosphoprotein</keyword>
<dbReference type="Pfam" id="PF00672">
    <property type="entry name" value="HAMP"/>
    <property type="match status" value="1"/>
</dbReference>
<gene>
    <name evidence="14" type="ORF">C8N35_110108</name>
</gene>
<dbReference type="Pfam" id="PF00512">
    <property type="entry name" value="HisKA"/>
    <property type="match status" value="1"/>
</dbReference>
<evidence type="ECO:0000256" key="7">
    <source>
        <dbReference type="ARBA" id="ARBA00022777"/>
    </source>
</evidence>
<dbReference type="SMART" id="SM00387">
    <property type="entry name" value="HATPase_c"/>
    <property type="match status" value="1"/>
</dbReference>
<evidence type="ECO:0000256" key="1">
    <source>
        <dbReference type="ARBA" id="ARBA00000085"/>
    </source>
</evidence>
<keyword evidence="9" id="KW-0902">Two-component regulatory system</keyword>
<feature type="domain" description="HAMP" evidence="13">
    <location>
        <begin position="184"/>
        <end position="237"/>
    </location>
</feature>
<dbReference type="PRINTS" id="PR00344">
    <property type="entry name" value="BCTRLSENSOR"/>
</dbReference>
<evidence type="ECO:0000313" key="15">
    <source>
        <dbReference type="Proteomes" id="UP000244081"/>
    </source>
</evidence>
<dbReference type="SMART" id="SM00304">
    <property type="entry name" value="HAMP"/>
    <property type="match status" value="1"/>
</dbReference>
<evidence type="ECO:0000259" key="13">
    <source>
        <dbReference type="PROSITE" id="PS50885"/>
    </source>
</evidence>
<keyword evidence="5" id="KW-0808">Transferase</keyword>
<keyword evidence="8 11" id="KW-1133">Transmembrane helix</keyword>
<comment type="subcellular location">
    <subcellularLocation>
        <location evidence="2">Membrane</location>
    </subcellularLocation>
</comment>
<feature type="transmembrane region" description="Helical" evidence="11">
    <location>
        <begin position="163"/>
        <end position="182"/>
    </location>
</feature>
<dbReference type="SUPFAM" id="SSF158472">
    <property type="entry name" value="HAMP domain-like"/>
    <property type="match status" value="1"/>
</dbReference>
<dbReference type="InterPro" id="IPR036097">
    <property type="entry name" value="HisK_dim/P_sf"/>
</dbReference>
<dbReference type="CDD" id="cd00075">
    <property type="entry name" value="HATPase"/>
    <property type="match status" value="1"/>
</dbReference>
<dbReference type="PANTHER" id="PTHR45436:SF8">
    <property type="entry name" value="HISTIDINE KINASE"/>
    <property type="match status" value="1"/>
</dbReference>
<dbReference type="RefSeq" id="WP_245926875.1">
    <property type="nucleotide sequence ID" value="NZ_QAYG01000010.1"/>
</dbReference>
<dbReference type="SUPFAM" id="SSF47384">
    <property type="entry name" value="Homodimeric domain of signal transducing histidine kinase"/>
    <property type="match status" value="1"/>
</dbReference>
<dbReference type="AlphaFoldDB" id="A0A2T5V1J0"/>
<evidence type="ECO:0000256" key="10">
    <source>
        <dbReference type="ARBA" id="ARBA00023136"/>
    </source>
</evidence>
<dbReference type="Pfam" id="PF02518">
    <property type="entry name" value="HATPase_c"/>
    <property type="match status" value="1"/>
</dbReference>
<dbReference type="InterPro" id="IPR003594">
    <property type="entry name" value="HATPase_dom"/>
</dbReference>
<dbReference type="Gene3D" id="3.30.565.10">
    <property type="entry name" value="Histidine kinase-like ATPase, C-terminal domain"/>
    <property type="match status" value="1"/>
</dbReference>